<proteinExistence type="inferred from homology"/>
<dbReference type="InterPro" id="IPR005064">
    <property type="entry name" value="BUG"/>
</dbReference>
<keyword evidence="5" id="KW-1185">Reference proteome</keyword>
<feature type="chain" id="PRO_5036040997" evidence="2">
    <location>
        <begin position="23"/>
        <end position="316"/>
    </location>
</feature>
<reference evidence="4 5" key="1">
    <citation type="journal article" date="2013" name="Genome Announc.">
        <title>Draft genome sequence of Serratia sp. strain ATCC 39006, a model bacterium for analysis of the biosynthesis and regulation of prodigiosin, a carbapenem, and gas vesicles.</title>
        <authorList>
            <person name="Fineran P.C."/>
            <person name="Iglesias Cans M.C."/>
            <person name="Ramsay J.P."/>
            <person name="Wilf N.M."/>
            <person name="Cossyleon D."/>
            <person name="McNeil M.B."/>
            <person name="Williamson N.R."/>
            <person name="Monson R.E."/>
            <person name="Becher S.A."/>
            <person name="Stanton J.A."/>
            <person name="Brugger K."/>
            <person name="Brown S.D."/>
            <person name="Salmond G.P."/>
        </authorList>
    </citation>
    <scope>NUCLEOTIDE SEQUENCE [LARGE SCALE GENOMIC DNA]</scope>
    <source>
        <strain evidence="4">ATCC 39006</strain>
        <strain evidence="5">ATCC 39006 / SC 11482</strain>
    </source>
</reference>
<dbReference type="InterPro" id="IPR042100">
    <property type="entry name" value="Bug_dom1"/>
</dbReference>
<reference evidence="3 6" key="3">
    <citation type="submission" date="2017-11" db="EMBL/GenBank/DDBJ databases">
        <title>Complete genome sequence of Serratia sp. ATCC 39006 LacA.</title>
        <authorList>
            <person name="Hampton H.G."/>
            <person name="Jackson S.A."/>
            <person name="Jauregui R."/>
            <person name="Poulter G.T.M."/>
            <person name="Salmond G.P.C."/>
            <person name="Fineran P.C."/>
        </authorList>
    </citation>
    <scope>NUCLEOTIDE SEQUENCE [LARGE SCALE GENOMIC DNA]</scope>
    <source>
        <strain evidence="3 6">ATCC 39006</strain>
    </source>
</reference>
<reference evidence="4" key="2">
    <citation type="submission" date="2013-09" db="EMBL/GenBank/DDBJ databases">
        <authorList>
            <person name="Wang G."/>
            <person name="Yang Y."/>
            <person name="Su Y."/>
        </authorList>
    </citation>
    <scope>NUCLEOTIDE SEQUENCE</scope>
    <source>
        <strain evidence="4">ATCC 39006</strain>
    </source>
</reference>
<dbReference type="Proteomes" id="UP000017700">
    <property type="component" value="Chromosome"/>
</dbReference>
<evidence type="ECO:0000256" key="2">
    <source>
        <dbReference type="SAM" id="SignalP"/>
    </source>
</evidence>
<dbReference type="Proteomes" id="UP000233778">
    <property type="component" value="Chromosome"/>
</dbReference>
<dbReference type="KEGG" id="serq:CWC46_01460"/>
<dbReference type="PANTHER" id="PTHR42928:SF5">
    <property type="entry name" value="BLR1237 PROTEIN"/>
    <property type="match status" value="1"/>
</dbReference>
<dbReference type="EMBL" id="CP025084">
    <property type="protein sequence ID" value="AUH02921.1"/>
    <property type="molecule type" value="Genomic_DNA"/>
</dbReference>
<dbReference type="STRING" id="104623.Ser39006_00663"/>
<dbReference type="Gene3D" id="3.40.190.10">
    <property type="entry name" value="Periplasmic binding protein-like II"/>
    <property type="match status" value="1"/>
</dbReference>
<reference evidence="4" key="4">
    <citation type="submission" date="2017-11" db="EMBL/GenBank/DDBJ databases">
        <title>Complete genome sequence of Serratia sp. ATCC 39006.</title>
        <authorList>
            <person name="Hampton H.G."/>
            <person name="Jackson S.A."/>
            <person name="Jauregui R."/>
            <person name="Poulter G.T.M."/>
            <person name="Salmond G.P.C."/>
            <person name="Fineran P.C."/>
        </authorList>
    </citation>
    <scope>NUCLEOTIDE SEQUENCE</scope>
    <source>
        <strain evidence="4">ATCC 39006</strain>
    </source>
</reference>
<dbReference type="PIRSF" id="PIRSF017082">
    <property type="entry name" value="YflP"/>
    <property type="match status" value="1"/>
</dbReference>
<dbReference type="EMBL" id="CP025085">
    <property type="protein sequence ID" value="AUG98606.1"/>
    <property type="molecule type" value="Genomic_DNA"/>
</dbReference>
<organism evidence="4 5">
    <name type="scientific">Serratia sp. (strain ATCC 39006)</name>
    <name type="common">Prodigiosinella confusarubida</name>
    <dbReference type="NCBI Taxonomy" id="104623"/>
    <lineage>
        <taxon>Bacteria</taxon>
        <taxon>Pseudomonadati</taxon>
        <taxon>Pseudomonadota</taxon>
        <taxon>Gammaproteobacteria</taxon>
        <taxon>Enterobacterales</taxon>
        <taxon>Pectobacteriaceae</taxon>
        <taxon>Prodigiosinella</taxon>
    </lineage>
</organism>
<dbReference type="CDD" id="cd07012">
    <property type="entry name" value="PBP2_Bug_TTT"/>
    <property type="match status" value="1"/>
</dbReference>
<dbReference type="PANTHER" id="PTHR42928">
    <property type="entry name" value="TRICARBOXYLATE-BINDING PROTEIN"/>
    <property type="match status" value="1"/>
</dbReference>
<sequence>MKKSMIKLLTLATILTSSSVFAAWPDKPITIIVPWGAGGNTDTVARLVAQGLQKELGVNVNVVNRTGGSGVVGHDALKRAAPDGYTLGVVTAEIALMHHQKMTDLTYADYTPISRLAVIYGGLQVAKDSPYKNATQLIDFIKKHPGKLKASGSGLNSIWHLNLLGMLKSAGLPASSVKYIPSQGSSAALQELVSGGIDFITSSPGEAKSMVDAGMVRHLAIMSPEPSKLYANVPVFKKATGYNWTLTAWNVLAAPKALPSDIENKLIAAMKKVYQSGELQSFANKQGFEVSALYGNDVTQFMAQEDQKFGELLKAE</sequence>
<evidence type="ECO:0000313" key="5">
    <source>
        <dbReference type="Proteomes" id="UP000017700"/>
    </source>
</evidence>
<evidence type="ECO:0000313" key="3">
    <source>
        <dbReference type="EMBL" id="AUG98606.1"/>
    </source>
</evidence>
<dbReference type="SUPFAM" id="SSF53850">
    <property type="entry name" value="Periplasmic binding protein-like II"/>
    <property type="match status" value="1"/>
</dbReference>
<gene>
    <name evidence="3" type="ORF">CWC46_01460</name>
    <name evidence="4" type="ORF">Ser39006_001460</name>
</gene>
<protein>
    <submittedName>
        <fullName evidence="4">Tripartite tricarboxylate transporter substrate binding protein</fullName>
    </submittedName>
</protein>
<dbReference type="KEGG" id="sera:Ser39006_001460"/>
<dbReference type="Pfam" id="PF03401">
    <property type="entry name" value="TctC"/>
    <property type="match status" value="1"/>
</dbReference>
<dbReference type="Gene3D" id="3.40.190.150">
    <property type="entry name" value="Bordetella uptake gene, domain 1"/>
    <property type="match status" value="1"/>
</dbReference>
<dbReference type="OrthoDB" id="5171643at2"/>
<evidence type="ECO:0000313" key="4">
    <source>
        <dbReference type="EMBL" id="AUH02921.1"/>
    </source>
</evidence>
<feature type="signal peptide" evidence="2">
    <location>
        <begin position="1"/>
        <end position="22"/>
    </location>
</feature>
<name>A0A2I5T1Z9_SERS3</name>
<comment type="similarity">
    <text evidence="1">Belongs to the UPF0065 (bug) family.</text>
</comment>
<keyword evidence="2" id="KW-0732">Signal</keyword>
<evidence type="ECO:0000256" key="1">
    <source>
        <dbReference type="ARBA" id="ARBA00006987"/>
    </source>
</evidence>
<evidence type="ECO:0000313" key="6">
    <source>
        <dbReference type="Proteomes" id="UP000233778"/>
    </source>
</evidence>
<accession>A0A2I5T1Z9</accession>
<dbReference type="AlphaFoldDB" id="A0A2I5T1Z9"/>